<dbReference type="Pfam" id="PF13637">
    <property type="entry name" value="Ank_4"/>
    <property type="match status" value="1"/>
</dbReference>
<feature type="coiled-coil region" evidence="4">
    <location>
        <begin position="691"/>
        <end position="718"/>
    </location>
</feature>
<evidence type="ECO:0000256" key="2">
    <source>
        <dbReference type="ARBA" id="ARBA00023043"/>
    </source>
</evidence>
<proteinExistence type="predicted"/>
<evidence type="ECO:0000256" key="1">
    <source>
        <dbReference type="ARBA" id="ARBA00022737"/>
    </source>
</evidence>
<keyword evidence="2 3" id="KW-0040">ANK repeat</keyword>
<dbReference type="Proteomes" id="UP000717328">
    <property type="component" value="Unassembled WGS sequence"/>
</dbReference>
<comment type="caution">
    <text evidence="5">The sequence shown here is derived from an EMBL/GenBank/DDBJ whole genome shotgun (WGS) entry which is preliminary data.</text>
</comment>
<gene>
    <name evidence="5" type="ORF">H0H81_011741</name>
</gene>
<evidence type="ECO:0000313" key="5">
    <source>
        <dbReference type="EMBL" id="KAG5653639.1"/>
    </source>
</evidence>
<reference evidence="5" key="1">
    <citation type="submission" date="2021-02" db="EMBL/GenBank/DDBJ databases">
        <authorList>
            <person name="Nieuwenhuis M."/>
            <person name="Van De Peppel L.J.J."/>
        </authorList>
    </citation>
    <scope>NUCLEOTIDE SEQUENCE</scope>
    <source>
        <strain evidence="5">D49</strain>
    </source>
</reference>
<name>A0A9P7KKY0_9AGAR</name>
<keyword evidence="1" id="KW-0677">Repeat</keyword>
<sequence length="959" mass="106090">MEYTQHSFDQFGLHSAATAGNDDGVARALEHGADINSLDTAGRTALMCAVAGEHWQNIDASDASFMTPKRLNTIRILLNQPGISLFTLNAPQSSMNGVIPLGMAAWLNMEEAVRLLLQDSSDAVSVDGMDAHGATALMYAARDGGLRVAKLLLSHGARPDFRDCNHRTSIQFALDHPQILWLCETILRRHRWRESQSADRNKLFPGSEDLLNLAYSAMPSDSLEPPPLSIFTSQATSRLTDTLISSIESSDLSFLRSLLFSPALPSSSPSSLYPMSTPVLVNRPDADGWSPIHHCVAASQPCIDTLDALYCAGAEVALFTTHEHFTPLHILAQSARISQHDREDAHALYHFTVHLIRDLRAPLSARDKNDETCIHLAAERGQSINLLMILLEFDTTGTVRELRNSRGLTALEVCRPEFRAAFGENAEKLRSVSSLSMRTVRPSGSFASLVSFSESQPSAYDDTLSLCSPLEIDIEDSTHQLLVNLRTTSPTLNHASDPVTLSRLTNLLTEATHLNQRILRHFRARVAEATKELQELRAHSEKTHLLLDHVTCAAIAKLGDKGLDNFRQRRVTRDSEDSQLTLFTRSHTMSSTSIAKTNRDDENHVSVATQTLLLDLRPSRSPSPAQAIPAKVSWSEWLDGLISSSHDTSSSQDLVAELTKVERTLAQHRYRMETSGAEWNEFASPGMDVKLKQLEKKHRKLEDKIRELELAERKAEARAGSPTKPSSAKKLKKWIKRIITTHEKAPVAKLQIVLDIDERGCAVGREAKSVEDLLEEKAQAAGAKEDVAFDVRIEAALRTSKIVLNASKRDLYTIDQCLASAEQFIQAANHSISRTERVVKRAVKKRENMVADLRATAAAAKTHSPQRHLGTPGALGYSLLSLRPSVASLSSINSTHSDCPSVAPTLMENDDEDTRAIRRLFLRKIEASVVGSWDEMDKVLSWQRIVKEAVRGVKRRAYL</sequence>
<dbReference type="InterPro" id="IPR002110">
    <property type="entry name" value="Ankyrin_rpt"/>
</dbReference>
<dbReference type="PANTHER" id="PTHR24161:SF124">
    <property type="entry name" value="TRANSIENT RECEPTOR POTENTIAL CHANNEL PYREXIA"/>
    <property type="match status" value="1"/>
</dbReference>
<dbReference type="InterPro" id="IPR036770">
    <property type="entry name" value="Ankyrin_rpt-contain_sf"/>
</dbReference>
<feature type="repeat" description="ANK" evidence="3">
    <location>
        <begin position="8"/>
        <end position="40"/>
    </location>
</feature>
<organism evidence="5 6">
    <name type="scientific">Sphagnurus paluster</name>
    <dbReference type="NCBI Taxonomy" id="117069"/>
    <lineage>
        <taxon>Eukaryota</taxon>
        <taxon>Fungi</taxon>
        <taxon>Dikarya</taxon>
        <taxon>Basidiomycota</taxon>
        <taxon>Agaricomycotina</taxon>
        <taxon>Agaricomycetes</taxon>
        <taxon>Agaricomycetidae</taxon>
        <taxon>Agaricales</taxon>
        <taxon>Tricholomatineae</taxon>
        <taxon>Lyophyllaceae</taxon>
        <taxon>Sphagnurus</taxon>
    </lineage>
</organism>
<evidence type="ECO:0000256" key="3">
    <source>
        <dbReference type="PROSITE-ProRule" id="PRU00023"/>
    </source>
</evidence>
<feature type="repeat" description="ANK" evidence="3">
    <location>
        <begin position="132"/>
        <end position="164"/>
    </location>
</feature>
<dbReference type="PROSITE" id="PS50088">
    <property type="entry name" value="ANK_REPEAT"/>
    <property type="match status" value="2"/>
</dbReference>
<dbReference type="AlphaFoldDB" id="A0A9P7KKY0"/>
<dbReference type="EMBL" id="JABCKI010000041">
    <property type="protein sequence ID" value="KAG5653639.1"/>
    <property type="molecule type" value="Genomic_DNA"/>
</dbReference>
<dbReference type="OrthoDB" id="539213at2759"/>
<evidence type="ECO:0000313" key="6">
    <source>
        <dbReference type="Proteomes" id="UP000717328"/>
    </source>
</evidence>
<dbReference type="SUPFAM" id="SSF48403">
    <property type="entry name" value="Ankyrin repeat"/>
    <property type="match status" value="2"/>
</dbReference>
<dbReference type="SMART" id="SM00248">
    <property type="entry name" value="ANK"/>
    <property type="match status" value="6"/>
</dbReference>
<dbReference type="Pfam" id="PF12796">
    <property type="entry name" value="Ank_2"/>
    <property type="match status" value="1"/>
</dbReference>
<dbReference type="Gene3D" id="1.25.40.20">
    <property type="entry name" value="Ankyrin repeat-containing domain"/>
    <property type="match status" value="2"/>
</dbReference>
<dbReference type="PANTHER" id="PTHR24161">
    <property type="entry name" value="ANK_REP_REGION DOMAIN-CONTAINING PROTEIN-RELATED"/>
    <property type="match status" value="1"/>
</dbReference>
<dbReference type="PROSITE" id="PS50297">
    <property type="entry name" value="ANK_REP_REGION"/>
    <property type="match status" value="1"/>
</dbReference>
<evidence type="ECO:0008006" key="7">
    <source>
        <dbReference type="Google" id="ProtNLM"/>
    </source>
</evidence>
<accession>A0A9P7KKY0</accession>
<keyword evidence="4" id="KW-0175">Coiled coil</keyword>
<reference evidence="5" key="2">
    <citation type="submission" date="2021-10" db="EMBL/GenBank/DDBJ databases">
        <title>Phylogenomics reveals ancestral predisposition of the termite-cultivated fungus Termitomyces towards a domesticated lifestyle.</title>
        <authorList>
            <person name="Auxier B."/>
            <person name="Grum-Grzhimaylo A."/>
            <person name="Cardenas M.E."/>
            <person name="Lodge J.D."/>
            <person name="Laessoe T."/>
            <person name="Pedersen O."/>
            <person name="Smith M.E."/>
            <person name="Kuyper T.W."/>
            <person name="Franco-Molano E.A."/>
            <person name="Baroni T.J."/>
            <person name="Aanen D.K."/>
        </authorList>
    </citation>
    <scope>NUCLEOTIDE SEQUENCE</scope>
    <source>
        <strain evidence="5">D49</strain>
    </source>
</reference>
<keyword evidence="6" id="KW-1185">Reference proteome</keyword>
<evidence type="ECO:0000256" key="4">
    <source>
        <dbReference type="SAM" id="Coils"/>
    </source>
</evidence>
<protein>
    <recommendedName>
        <fullName evidence="7">Ankyrin</fullName>
    </recommendedName>
</protein>